<reference evidence="1" key="1">
    <citation type="journal article" date="2020" name="Nature">
        <title>Giant virus diversity and host interactions through global metagenomics.</title>
        <authorList>
            <person name="Schulz F."/>
            <person name="Roux S."/>
            <person name="Paez-Espino D."/>
            <person name="Jungbluth S."/>
            <person name="Walsh D.A."/>
            <person name="Denef V.J."/>
            <person name="McMahon K.D."/>
            <person name="Konstantinidis K.T."/>
            <person name="Eloe-Fadrosh E.A."/>
            <person name="Kyrpides N.C."/>
            <person name="Woyke T."/>
        </authorList>
    </citation>
    <scope>NUCLEOTIDE SEQUENCE</scope>
    <source>
        <strain evidence="1">GVMAG-M-3300021343-4</strain>
    </source>
</reference>
<protein>
    <submittedName>
        <fullName evidence="1">Uncharacterized protein</fullName>
    </submittedName>
</protein>
<evidence type="ECO:0000313" key="1">
    <source>
        <dbReference type="EMBL" id="QHT04907.1"/>
    </source>
</evidence>
<name>A0A6C0CL17_9ZZZZ</name>
<sequence>MAFRPKNAHIGPKGSGIYIPFTDEPPKERLRLTIKVYHNRLISVKKHLAEKQQYFDQRYDGYKPDPERFADFEHKLPKIRKKIRQLYAQKKFDDPEISKLEHKVTKITIKLNKYYRYKRHSAEIETLKGLIEPLTKFLSGHKYHLVKRKSVKVFTRYKSGKISFTHRYITTRVDDLKSGHTSI</sequence>
<proteinExistence type="predicted"/>
<accession>A0A6C0CL17</accession>
<dbReference type="AlphaFoldDB" id="A0A6C0CL17"/>
<dbReference type="EMBL" id="MN739442">
    <property type="protein sequence ID" value="QHT04907.1"/>
    <property type="molecule type" value="Genomic_DNA"/>
</dbReference>
<organism evidence="1">
    <name type="scientific">viral metagenome</name>
    <dbReference type="NCBI Taxonomy" id="1070528"/>
    <lineage>
        <taxon>unclassified sequences</taxon>
        <taxon>metagenomes</taxon>
        <taxon>organismal metagenomes</taxon>
    </lineage>
</organism>